<dbReference type="OrthoDB" id="915634at2"/>
<sequence length="432" mass="48242">MVAVVHTHKSLRDCLNYNENKVKAGMATCLDAGFYPMDAADMNFHQKLRRLELLTELNQRTKVNTLHVSLNFHPSEKLSDEQLKEIAELFMDKIGFGGQPYLLYQHFDAGHPHIHLLSTNIQADGKAINMHNIGKDKARPACVELEKEYGLVVATDQEKKLGEKFKPINVSRALYGRMETKKAMNTIIHVVTDSYRFSSLAQLNAVLGLYNIVADTGAEGSRVNRHKGLVFRMLDGDGNKVGVPIKASDFASKPILKNLQEKFTRNEALKAGKNKRVAYEVNMAFVRGAKRLSDLQMALREKGIDLLVRQNADGVVYGLTFVDHERKVVFNGSELGKAFSAKAILDRCTNRGADEGKKQNVQRQKRVVQAGQANGGEGREFVPEFLGGDVLKGGLSRFAEELLVDGEQTAGMDAELRRRRRKKKKRVRIAPG</sequence>
<dbReference type="Pfam" id="PF03432">
    <property type="entry name" value="Relaxase"/>
    <property type="match status" value="1"/>
</dbReference>
<dbReference type="EMBL" id="CP042436">
    <property type="protein sequence ID" value="QEC62591.1"/>
    <property type="molecule type" value="Genomic_DNA"/>
</dbReference>
<evidence type="ECO:0000313" key="2">
    <source>
        <dbReference type="EMBL" id="QEC62591.1"/>
    </source>
</evidence>
<dbReference type="AlphaFoldDB" id="A0A5B8UW76"/>
<dbReference type="Proteomes" id="UP000321479">
    <property type="component" value="Chromosome"/>
</dbReference>
<organism evidence="2 3">
    <name type="scientific">Mucilaginibacter ginsenosidivorans</name>
    <dbReference type="NCBI Taxonomy" id="398053"/>
    <lineage>
        <taxon>Bacteria</taxon>
        <taxon>Pseudomonadati</taxon>
        <taxon>Bacteroidota</taxon>
        <taxon>Sphingobacteriia</taxon>
        <taxon>Sphingobacteriales</taxon>
        <taxon>Sphingobacteriaceae</taxon>
        <taxon>Mucilaginibacter</taxon>
    </lineage>
</organism>
<feature type="domain" description="MobA/VirD2-like nuclease" evidence="1">
    <location>
        <begin position="17"/>
        <end position="151"/>
    </location>
</feature>
<accession>A0A5B8UW76</accession>
<name>A0A5B8UW76_9SPHI</name>
<dbReference type="InterPro" id="IPR005094">
    <property type="entry name" value="Endonuclease_MobA/VirD2"/>
</dbReference>
<proteinExistence type="predicted"/>
<evidence type="ECO:0000313" key="3">
    <source>
        <dbReference type="Proteomes" id="UP000321479"/>
    </source>
</evidence>
<evidence type="ECO:0000259" key="1">
    <source>
        <dbReference type="Pfam" id="PF03432"/>
    </source>
</evidence>
<protein>
    <submittedName>
        <fullName evidence="2">Relaxase</fullName>
    </submittedName>
</protein>
<dbReference type="RefSeq" id="WP_147031168.1">
    <property type="nucleotide sequence ID" value="NZ_CP042436.1"/>
</dbReference>
<keyword evidence="3" id="KW-1185">Reference proteome</keyword>
<gene>
    <name evidence="2" type="ORF">FRZ54_08310</name>
</gene>
<reference evidence="2 3" key="1">
    <citation type="journal article" date="2017" name="Curr. Microbiol.">
        <title>Mucilaginibacter ginsenosidivorans sp. nov., Isolated from Soil of Ginseng Field.</title>
        <authorList>
            <person name="Kim M.M."/>
            <person name="Siddiqi M.Z."/>
            <person name="Im W.T."/>
        </authorList>
    </citation>
    <scope>NUCLEOTIDE SEQUENCE [LARGE SCALE GENOMIC DNA]</scope>
    <source>
        <strain evidence="2 3">Gsoil 3017</strain>
    </source>
</reference>
<dbReference type="KEGG" id="mgin:FRZ54_08310"/>